<dbReference type="Pfam" id="PF20064">
    <property type="entry name" value="DUF6463"/>
    <property type="match status" value="1"/>
</dbReference>
<evidence type="ECO:0000313" key="2">
    <source>
        <dbReference type="EMBL" id="UOQ52553.1"/>
    </source>
</evidence>
<keyword evidence="1" id="KW-1133">Transmembrane helix</keyword>
<keyword evidence="3" id="KW-1185">Reference proteome</keyword>
<protein>
    <submittedName>
        <fullName evidence="2">DUF6463 family protein</fullName>
    </submittedName>
</protein>
<name>A0ABY4F7B1_9BACT</name>
<evidence type="ECO:0000256" key="1">
    <source>
        <dbReference type="SAM" id="Phobius"/>
    </source>
</evidence>
<feature type="transmembrane region" description="Helical" evidence="1">
    <location>
        <begin position="9"/>
        <end position="28"/>
    </location>
</feature>
<sequence>MKRWIGRTLIGIGLLHTVFAIMVFSPIWAALVREGLLNTVNRQLQREAAYWFLFFGFVVLLLGALIDWCEAQGSRLPAFLGWGLLAMTVVGVAVMPVSGMWLALIPAIGLIRQQTAPALKELA</sequence>
<feature type="transmembrane region" description="Helical" evidence="1">
    <location>
        <begin position="48"/>
        <end position="66"/>
    </location>
</feature>
<evidence type="ECO:0000313" key="3">
    <source>
        <dbReference type="Proteomes" id="UP000831785"/>
    </source>
</evidence>
<organism evidence="2 3">
    <name type="scientific">Hymenobacter cellulosivorans</name>
    <dbReference type="NCBI Taxonomy" id="2932249"/>
    <lineage>
        <taxon>Bacteria</taxon>
        <taxon>Pseudomonadati</taxon>
        <taxon>Bacteroidota</taxon>
        <taxon>Cytophagia</taxon>
        <taxon>Cytophagales</taxon>
        <taxon>Hymenobacteraceae</taxon>
        <taxon>Hymenobacter</taxon>
    </lineage>
</organism>
<gene>
    <name evidence="2" type="ORF">MUN80_22725</name>
</gene>
<accession>A0ABY4F7B1</accession>
<dbReference type="InterPro" id="IPR045590">
    <property type="entry name" value="DUF6463"/>
</dbReference>
<dbReference type="RefSeq" id="WP_244716649.1">
    <property type="nucleotide sequence ID" value="NZ_CP095049.1"/>
</dbReference>
<dbReference type="Proteomes" id="UP000831785">
    <property type="component" value="Chromosome"/>
</dbReference>
<reference evidence="2 3" key="1">
    <citation type="submission" date="2022-04" db="EMBL/GenBank/DDBJ databases">
        <title>Hymenobacter sp. isolated from the air.</title>
        <authorList>
            <person name="Won M."/>
            <person name="Lee C.-M."/>
            <person name="Woen H.-Y."/>
            <person name="Kwon S.-W."/>
        </authorList>
    </citation>
    <scope>NUCLEOTIDE SEQUENCE [LARGE SCALE GENOMIC DNA]</scope>
    <source>
        <strain evidence="3">5116 S-27</strain>
    </source>
</reference>
<proteinExistence type="predicted"/>
<feature type="transmembrane region" description="Helical" evidence="1">
    <location>
        <begin position="78"/>
        <end position="104"/>
    </location>
</feature>
<keyword evidence="1" id="KW-0812">Transmembrane</keyword>
<dbReference type="EMBL" id="CP095049">
    <property type="protein sequence ID" value="UOQ52553.1"/>
    <property type="molecule type" value="Genomic_DNA"/>
</dbReference>
<keyword evidence="1" id="KW-0472">Membrane</keyword>